<dbReference type="InParanoid" id="A0A6J2YQ84"/>
<dbReference type="InterPro" id="IPR043502">
    <property type="entry name" value="DNA/RNA_pol_sf"/>
</dbReference>
<dbReference type="Gene3D" id="2.40.70.10">
    <property type="entry name" value="Acid Proteases"/>
    <property type="match status" value="1"/>
</dbReference>
<feature type="compositionally biased region" description="Basic and acidic residues" evidence="1">
    <location>
        <begin position="402"/>
        <end position="418"/>
    </location>
</feature>
<dbReference type="GO" id="GO:0071897">
    <property type="term" value="P:DNA biosynthetic process"/>
    <property type="evidence" value="ECO:0007669"/>
    <property type="project" value="UniProtKB-ARBA"/>
</dbReference>
<proteinExistence type="predicted"/>
<dbReference type="Pfam" id="PF05380">
    <property type="entry name" value="Peptidase_A17"/>
    <property type="match status" value="1"/>
</dbReference>
<dbReference type="InterPro" id="IPR005312">
    <property type="entry name" value="DUF1759"/>
</dbReference>
<dbReference type="KEGG" id="soy:115889140"/>
<sequence length="1327" mass="152845">MSELDKLVTERRQIIQMLWRNKKYFDNLLPESIDMRIIQELDFRVLKLEPLLTEFNEKQNEVEKYPEINLEEQEQEQVSFESLYYSLIGDMKYCIANFISSAELQVKSPDRTDMRQNGTAIEPQRAVQWPALKLPQFNGHYDGWLEFKDGFNALVHDNITLTKVQKFYYLKSCLRDEALNLIETIQVTEANYDTAWQLLYDRYENKALLIHNHIRALFDYPTIDTKNHGSLRAFYDAITKNIRALKILGEPTASWDRILIYLLSQKMDKTTRREWELYDSKEDLPTMSDMNKFLKQRCDLLEKLEITNKSTSRSYEKRDNRAKGKLNAFTAIDKGGMCCYYCKDGHAIYQCDKFKNLTGDQRSMQVRKLSLCYNCLRPSHRVSECSHSGCKNCGKKHNTLLHSDKDNEERPKNKEERSNAQPVPQGSTSTTAMHTMEKDNEYEVEKGLILSSTAMVKVKDSRGNLLQCRALLDSGAQSNFITEKLCNRLNLKCNKINKCVVGIGISSSKIQYQINTEITSCDGKYTTTLDCLVIPSITDNLPVKSFSKQRLNIPEGVTLADPQFNKSSSIDILSGSSVFWGLLCEGNLKIKDSMLSMRETYLGWVIAGGLHAGDSIDQSINCLSTEHRLQDIEQYLTRFWEMEELTKMKPVSQDELFCEKHFKENLQRTENDHFEVSIPFKPNIADLGETREMALQRFMKQEDRLLKNDSMRSAYIEFMAEYEKMGHMTEVCAIEEGDKAYYLPHHAVVREDSRTTRLRVVFDASMKSDTGLSLNDVQYVGPSRQDELLGIILRFRKHEYVMTADISKMYRMIYVKPEQRRFQRIFWRSDPKQEIKCYELNTVTYGTASASFLAVRCLVQVALDNVEAYPDASRSILNSFYMDDYLEGASSEQELLRLQADVTKILSEAGFQLRKWLCNKENLSEKFQCVKGLEASILSIGENELNKTLGILWNSRKDTIQILVSKMINNKPTKRTILAIISQIFDPLGLIGPVIVIAKLIMQKLWQEKVGWDKELPSTLISMWTSFKKELSELNDFTIPRRVITSNASRIELHGFSDASEKAYGCCLYLRSKGTSGEYESKLLCSKSRVAPLKRVTLPRLELCAALLLARLANKVVDYMQVKFQKICYWSDSQITLAWIKGCSSRWKTFVANRTSGIDNWLHIASADNPADLISRGCSAEVLQKSSLWWTGPEWLKTLDTDNLSTESIRLDILPEEKSIANILTLDNFELFERFSSLPRLTRVFAYCLRFIASTRKRKVSNLEFLTAEEVDNSLKKLTHLAQKQSYPEEYDSLCKNLPLSKRSSLLCLNPILQDEIIRVGGRLQNS</sequence>
<dbReference type="SUPFAM" id="SSF50630">
    <property type="entry name" value="Acid proteases"/>
    <property type="match status" value="1"/>
</dbReference>
<evidence type="ECO:0000313" key="2">
    <source>
        <dbReference type="Proteomes" id="UP000504635"/>
    </source>
</evidence>
<evidence type="ECO:0000256" key="1">
    <source>
        <dbReference type="SAM" id="MobiDB-lite"/>
    </source>
</evidence>
<name>A0A6J2YQ84_SITOR</name>
<dbReference type="InterPro" id="IPR008042">
    <property type="entry name" value="Retrotrans_Pao"/>
</dbReference>
<accession>A0A6J2YQ84</accession>
<protein>
    <submittedName>
        <fullName evidence="3">Uncharacterized protein LOC115889140 isoform X1</fullName>
    </submittedName>
</protein>
<dbReference type="InterPro" id="IPR021109">
    <property type="entry name" value="Peptidase_aspartic_dom_sf"/>
</dbReference>
<dbReference type="PANTHER" id="PTHR47331">
    <property type="entry name" value="PHD-TYPE DOMAIN-CONTAINING PROTEIN"/>
    <property type="match status" value="1"/>
</dbReference>
<gene>
    <name evidence="3" type="primary">LOC115889140</name>
</gene>
<dbReference type="GeneID" id="115889140"/>
<dbReference type="CDD" id="cd00303">
    <property type="entry name" value="retropepsin_like"/>
    <property type="match status" value="1"/>
</dbReference>
<dbReference type="OrthoDB" id="6768229at2759"/>
<reference evidence="3" key="1">
    <citation type="submission" date="2025-08" db="UniProtKB">
        <authorList>
            <consortium name="RefSeq"/>
        </authorList>
    </citation>
    <scope>IDENTIFICATION</scope>
    <source>
        <tissue evidence="3">Gonads</tissue>
    </source>
</reference>
<dbReference type="RefSeq" id="XP_030764945.1">
    <property type="nucleotide sequence ID" value="XM_030909085.1"/>
</dbReference>
<dbReference type="SUPFAM" id="SSF56672">
    <property type="entry name" value="DNA/RNA polymerases"/>
    <property type="match status" value="1"/>
</dbReference>
<keyword evidence="2" id="KW-1185">Reference proteome</keyword>
<feature type="region of interest" description="Disordered" evidence="1">
    <location>
        <begin position="401"/>
        <end position="432"/>
    </location>
</feature>
<dbReference type="Proteomes" id="UP000504635">
    <property type="component" value="Unplaced"/>
</dbReference>
<dbReference type="PANTHER" id="PTHR47331:SF5">
    <property type="entry name" value="RIBONUCLEASE H"/>
    <property type="match status" value="1"/>
</dbReference>
<organism evidence="2 3">
    <name type="scientific">Sitophilus oryzae</name>
    <name type="common">Rice weevil</name>
    <name type="synonym">Curculio oryzae</name>
    <dbReference type="NCBI Taxonomy" id="7048"/>
    <lineage>
        <taxon>Eukaryota</taxon>
        <taxon>Metazoa</taxon>
        <taxon>Ecdysozoa</taxon>
        <taxon>Arthropoda</taxon>
        <taxon>Hexapoda</taxon>
        <taxon>Insecta</taxon>
        <taxon>Pterygota</taxon>
        <taxon>Neoptera</taxon>
        <taxon>Endopterygota</taxon>
        <taxon>Coleoptera</taxon>
        <taxon>Polyphaga</taxon>
        <taxon>Cucujiformia</taxon>
        <taxon>Curculionidae</taxon>
        <taxon>Dryophthorinae</taxon>
        <taxon>Sitophilus</taxon>
    </lineage>
</organism>
<feature type="compositionally biased region" description="Polar residues" evidence="1">
    <location>
        <begin position="419"/>
        <end position="432"/>
    </location>
</feature>
<dbReference type="Pfam" id="PF03564">
    <property type="entry name" value="DUF1759"/>
    <property type="match status" value="1"/>
</dbReference>
<evidence type="ECO:0000313" key="3">
    <source>
        <dbReference type="RefSeq" id="XP_030764945.1"/>
    </source>
</evidence>